<evidence type="ECO:0000313" key="8">
    <source>
        <dbReference type="Proteomes" id="UP000503088"/>
    </source>
</evidence>
<reference evidence="7 8" key="1">
    <citation type="submission" date="2020-01" db="EMBL/GenBank/DDBJ databases">
        <authorList>
            <person name="Gulvik C.A."/>
            <person name="Batra D.G."/>
        </authorList>
    </citation>
    <scope>NUCLEOTIDE SEQUENCE [LARGE SCALE GENOMIC DNA]</scope>
    <source>
        <strain evidence="7 8">W9323</strain>
    </source>
</reference>
<dbReference type="CDD" id="cd16964">
    <property type="entry name" value="YqgF"/>
    <property type="match status" value="1"/>
</dbReference>
<evidence type="ECO:0000259" key="6">
    <source>
        <dbReference type="SMART" id="SM00732"/>
    </source>
</evidence>
<evidence type="ECO:0000256" key="2">
    <source>
        <dbReference type="ARBA" id="ARBA00022517"/>
    </source>
</evidence>
<dbReference type="KEGG" id="kpul:GXN76_11715"/>
<proteinExistence type="inferred from homology"/>
<dbReference type="PANTHER" id="PTHR33317">
    <property type="entry name" value="POLYNUCLEOTIDYL TRANSFERASE, RIBONUCLEASE H-LIKE SUPERFAMILY PROTEIN"/>
    <property type="match status" value="1"/>
</dbReference>
<feature type="domain" description="YqgF/RNase H-like" evidence="6">
    <location>
        <begin position="1"/>
        <end position="101"/>
    </location>
</feature>
<dbReference type="GO" id="GO:0000967">
    <property type="term" value="P:rRNA 5'-end processing"/>
    <property type="evidence" value="ECO:0007669"/>
    <property type="project" value="UniProtKB-UniRule"/>
</dbReference>
<evidence type="ECO:0000256" key="5">
    <source>
        <dbReference type="HAMAP-Rule" id="MF_00651"/>
    </source>
</evidence>
<dbReference type="InterPro" id="IPR005227">
    <property type="entry name" value="YqgF"/>
</dbReference>
<evidence type="ECO:0000256" key="1">
    <source>
        <dbReference type="ARBA" id="ARBA00022490"/>
    </source>
</evidence>
<dbReference type="EC" id="3.1.-.-" evidence="5"/>
<dbReference type="InterPro" id="IPR012337">
    <property type="entry name" value="RNaseH-like_sf"/>
</dbReference>
<gene>
    <name evidence="7" type="primary">ruvX</name>
    <name evidence="7" type="ORF">GXN76_11715</name>
</gene>
<keyword evidence="3 5" id="KW-0540">Nuclease</keyword>
<dbReference type="Pfam" id="PF03652">
    <property type="entry name" value="RuvX"/>
    <property type="match status" value="1"/>
</dbReference>
<dbReference type="SMART" id="SM00732">
    <property type="entry name" value="YqgFc"/>
    <property type="match status" value="1"/>
</dbReference>
<evidence type="ECO:0000313" key="7">
    <source>
        <dbReference type="EMBL" id="QKG86041.1"/>
    </source>
</evidence>
<comment type="similarity">
    <text evidence="5">Belongs to the YqgF HJR family.</text>
</comment>
<dbReference type="GO" id="GO:0005829">
    <property type="term" value="C:cytosol"/>
    <property type="evidence" value="ECO:0007669"/>
    <property type="project" value="TreeGrafter"/>
</dbReference>
<keyword evidence="4 5" id="KW-0378">Hydrolase</keyword>
<keyword evidence="1 5" id="KW-0963">Cytoplasm</keyword>
<evidence type="ECO:0000256" key="3">
    <source>
        <dbReference type="ARBA" id="ARBA00022722"/>
    </source>
</evidence>
<dbReference type="RefSeq" id="WP_173225612.1">
    <property type="nucleotide sequence ID" value="NZ_CP048104.1"/>
</dbReference>
<comment type="function">
    <text evidence="5">Could be a nuclease involved in processing of the 5'-end of pre-16S rRNA.</text>
</comment>
<dbReference type="InterPro" id="IPR006641">
    <property type="entry name" value="YqgF/RNaseH-like_dom"/>
</dbReference>
<dbReference type="NCBIfam" id="TIGR00250">
    <property type="entry name" value="RNAse_H_YqgF"/>
    <property type="match status" value="1"/>
</dbReference>
<dbReference type="PANTHER" id="PTHR33317:SF4">
    <property type="entry name" value="POLYNUCLEOTIDYL TRANSFERASE, RIBONUCLEASE H-LIKE SUPERFAMILY PROTEIN"/>
    <property type="match status" value="1"/>
</dbReference>
<protein>
    <recommendedName>
        <fullName evidence="5">Putative pre-16S rRNA nuclease</fullName>
        <ecNumber evidence="5">3.1.-.-</ecNumber>
    </recommendedName>
</protein>
<dbReference type="EMBL" id="CP048104">
    <property type="protein sequence ID" value="QKG86041.1"/>
    <property type="molecule type" value="Genomic_DNA"/>
</dbReference>
<dbReference type="InterPro" id="IPR037027">
    <property type="entry name" value="YqgF/RNaseH-like_dom_sf"/>
</dbReference>
<dbReference type="GO" id="GO:0016788">
    <property type="term" value="F:hydrolase activity, acting on ester bonds"/>
    <property type="evidence" value="ECO:0007669"/>
    <property type="project" value="UniProtKB-UniRule"/>
</dbReference>
<dbReference type="Proteomes" id="UP000503088">
    <property type="component" value="Chromosome"/>
</dbReference>
<evidence type="ECO:0000256" key="4">
    <source>
        <dbReference type="ARBA" id="ARBA00022801"/>
    </source>
</evidence>
<accession>A0A7D3YCA8</accession>
<dbReference type="GO" id="GO:0004518">
    <property type="term" value="F:nuclease activity"/>
    <property type="evidence" value="ECO:0007669"/>
    <property type="project" value="UniProtKB-KW"/>
</dbReference>
<keyword evidence="2 5" id="KW-0690">Ribosome biogenesis</keyword>
<dbReference type="HAMAP" id="MF_00651">
    <property type="entry name" value="Nuclease_YqgF"/>
    <property type="match status" value="1"/>
</dbReference>
<dbReference type="Gene3D" id="3.30.420.140">
    <property type="entry name" value="YqgF/RNase H-like domain"/>
    <property type="match status" value="1"/>
</dbReference>
<dbReference type="SUPFAM" id="SSF53098">
    <property type="entry name" value="Ribonuclease H-like"/>
    <property type="match status" value="1"/>
</dbReference>
<sequence length="141" mass="15979">MRIMGLDIGGRRIGVAISDPLGWTGQGVETIERTDDSRWMDRLAELIDEYEVESIVIGLPRNMDGTIGDRGKSCQAVADDVQKRFGLPVKMWDERLSTLAVERTLIAADMSRKKRRRVVDQMAASWILQGYLDARRENIND</sequence>
<keyword evidence="8" id="KW-1185">Reference proteome</keyword>
<dbReference type="AlphaFoldDB" id="A0A7D3YCA8"/>
<name>A0A7D3YCA8_9BACL</name>
<organism evidence="7 8">
    <name type="scientific">Kroppenstedtia pulmonis</name>
    <dbReference type="NCBI Taxonomy" id="1380685"/>
    <lineage>
        <taxon>Bacteria</taxon>
        <taxon>Bacillati</taxon>
        <taxon>Bacillota</taxon>
        <taxon>Bacilli</taxon>
        <taxon>Bacillales</taxon>
        <taxon>Thermoactinomycetaceae</taxon>
        <taxon>Kroppenstedtia</taxon>
    </lineage>
</organism>
<comment type="subcellular location">
    <subcellularLocation>
        <location evidence="5">Cytoplasm</location>
    </subcellularLocation>
</comment>